<dbReference type="SUPFAM" id="SSF56935">
    <property type="entry name" value="Porins"/>
    <property type="match status" value="1"/>
</dbReference>
<dbReference type="AlphaFoldDB" id="A0A1I6JWR6"/>
<dbReference type="InterPro" id="IPR011990">
    <property type="entry name" value="TPR-like_helical_dom_sf"/>
</dbReference>
<evidence type="ECO:0000313" key="1">
    <source>
        <dbReference type="EMBL" id="SFR83386.1"/>
    </source>
</evidence>
<sequence length="445" mass="50035">MARLLHLSMTGLLLVVALTSPPVLGSEQGTEVRSLMEEGVAAFNRGDLEQALDLLEAARAGGLESPALRYNLGVLYYRIERYDLSRQAFEGLLGTRHDALARYNLGLVAQAQGRESQARAWFRQVVETAEQEKLRALAQIQLDESPGTRRPDTVAWAGFASLGAGYEDNLSLRSDSVASDLSDSFNEVMLAGKGPVLNLGGEGKALHASGSFFRRHYHSEEEFNSDAARLGLSWVSSGMSDRREVGLSQSYYRLGGESRELHTSIMLKYRQEGCGSFGTNGRCEMALVASTVTPFDGFEAYEGMRYLAWAGYRHDWDYWRASARLSLEFNEREDIAEGDQFVSVSPRRQELVLELDYRRWQPWTLGAELGYRRSDYPDPYRLAAATGVESGRRIDDLYTVELSAEYALARDWTITGTASYRDNHSSLNQYRYDNQIYQLSLDYLF</sequence>
<proteinExistence type="predicted"/>
<dbReference type="Pfam" id="PF13181">
    <property type="entry name" value="TPR_8"/>
    <property type="match status" value="1"/>
</dbReference>
<accession>A0A1I6JWR6</accession>
<dbReference type="Pfam" id="PF13432">
    <property type="entry name" value="TPR_16"/>
    <property type="match status" value="1"/>
</dbReference>
<dbReference type="Gene3D" id="1.25.40.10">
    <property type="entry name" value="Tetratricopeptide repeat domain"/>
    <property type="match status" value="1"/>
</dbReference>
<protein>
    <submittedName>
        <fullName evidence="1">Tetratricopeptide repeat-containing protein</fullName>
    </submittedName>
</protein>
<reference evidence="1 2" key="1">
    <citation type="submission" date="2016-10" db="EMBL/GenBank/DDBJ databases">
        <authorList>
            <person name="de Groot N.N."/>
        </authorList>
    </citation>
    <scope>NUCLEOTIDE SEQUENCE [LARGE SCALE GENOMIC DNA]</scope>
    <source>
        <strain evidence="1 2">CGMCC 1.9167</strain>
    </source>
</reference>
<dbReference type="Proteomes" id="UP000198644">
    <property type="component" value="Unassembled WGS sequence"/>
</dbReference>
<organism evidence="1 2">
    <name type="scientific">Marinobacter daqiaonensis</name>
    <dbReference type="NCBI Taxonomy" id="650891"/>
    <lineage>
        <taxon>Bacteria</taxon>
        <taxon>Pseudomonadati</taxon>
        <taxon>Pseudomonadota</taxon>
        <taxon>Gammaproteobacteria</taxon>
        <taxon>Pseudomonadales</taxon>
        <taxon>Marinobacteraceae</taxon>
        <taxon>Marinobacter</taxon>
    </lineage>
</organism>
<dbReference type="SUPFAM" id="SSF48452">
    <property type="entry name" value="TPR-like"/>
    <property type="match status" value="1"/>
</dbReference>
<gene>
    <name evidence="1" type="ORF">SAMN05216203_3399</name>
</gene>
<name>A0A1I6JWR6_9GAMM</name>
<dbReference type="STRING" id="650891.SAMN05216203_3399"/>
<dbReference type="RefSeq" id="WP_092015962.1">
    <property type="nucleotide sequence ID" value="NZ_FOYW01000003.1"/>
</dbReference>
<evidence type="ECO:0000313" key="2">
    <source>
        <dbReference type="Proteomes" id="UP000198644"/>
    </source>
</evidence>
<dbReference type="EMBL" id="FOYW01000003">
    <property type="protein sequence ID" value="SFR83386.1"/>
    <property type="molecule type" value="Genomic_DNA"/>
</dbReference>
<dbReference type="InterPro" id="IPR019734">
    <property type="entry name" value="TPR_rpt"/>
</dbReference>
<keyword evidence="2" id="KW-1185">Reference proteome</keyword>
<dbReference type="OrthoDB" id="6348659at2"/>